<sequence length="121" mass="14268">MARMDAMTMKMDAQYKYFQSLSKQSNLDDDDIPISREKEAKFMQTFCDKYFVEDTGIEVKHFRDTLLQHMGNVKKSVAKRIPHQRHYDRRVNTRQMQKQESKTDTGKAVDADLVIKESSRT</sequence>
<organism evidence="2">
    <name type="scientific">Tanacetum cinerariifolium</name>
    <name type="common">Dalmatian daisy</name>
    <name type="synonym">Chrysanthemum cinerariifolium</name>
    <dbReference type="NCBI Taxonomy" id="118510"/>
    <lineage>
        <taxon>Eukaryota</taxon>
        <taxon>Viridiplantae</taxon>
        <taxon>Streptophyta</taxon>
        <taxon>Embryophyta</taxon>
        <taxon>Tracheophyta</taxon>
        <taxon>Spermatophyta</taxon>
        <taxon>Magnoliopsida</taxon>
        <taxon>eudicotyledons</taxon>
        <taxon>Gunneridae</taxon>
        <taxon>Pentapetalae</taxon>
        <taxon>asterids</taxon>
        <taxon>campanulids</taxon>
        <taxon>Asterales</taxon>
        <taxon>Asteraceae</taxon>
        <taxon>Asteroideae</taxon>
        <taxon>Anthemideae</taxon>
        <taxon>Anthemidinae</taxon>
        <taxon>Tanacetum</taxon>
    </lineage>
</organism>
<gene>
    <name evidence="2" type="ORF">Tci_045678</name>
</gene>
<evidence type="ECO:0000256" key="1">
    <source>
        <dbReference type="SAM" id="MobiDB-lite"/>
    </source>
</evidence>
<feature type="compositionally biased region" description="Basic residues" evidence="1">
    <location>
        <begin position="77"/>
        <end position="88"/>
    </location>
</feature>
<proteinExistence type="predicted"/>
<reference evidence="2" key="1">
    <citation type="journal article" date="2019" name="Sci. Rep.">
        <title>Draft genome of Tanacetum cinerariifolium, the natural source of mosquito coil.</title>
        <authorList>
            <person name="Yamashiro T."/>
            <person name="Shiraishi A."/>
            <person name="Satake H."/>
            <person name="Nakayama K."/>
        </authorList>
    </citation>
    <scope>NUCLEOTIDE SEQUENCE</scope>
</reference>
<dbReference type="AlphaFoldDB" id="A0A6L2MIY3"/>
<name>A0A6L2MIY3_TANCI</name>
<evidence type="ECO:0000313" key="2">
    <source>
        <dbReference type="EMBL" id="GEU73700.1"/>
    </source>
</evidence>
<protein>
    <submittedName>
        <fullName evidence="2">Uncharacterized protein</fullName>
    </submittedName>
</protein>
<feature type="region of interest" description="Disordered" evidence="1">
    <location>
        <begin position="77"/>
        <end position="121"/>
    </location>
</feature>
<dbReference type="EMBL" id="BKCJ010006740">
    <property type="protein sequence ID" value="GEU73700.1"/>
    <property type="molecule type" value="Genomic_DNA"/>
</dbReference>
<accession>A0A6L2MIY3</accession>
<feature type="compositionally biased region" description="Basic and acidic residues" evidence="1">
    <location>
        <begin position="97"/>
        <end position="121"/>
    </location>
</feature>
<comment type="caution">
    <text evidence="2">The sequence shown here is derived from an EMBL/GenBank/DDBJ whole genome shotgun (WGS) entry which is preliminary data.</text>
</comment>